<evidence type="ECO:0000313" key="1">
    <source>
        <dbReference type="EMBL" id="KAJ8630343.1"/>
    </source>
</evidence>
<accession>A0ACC2LBA4</accession>
<dbReference type="EMBL" id="CM056815">
    <property type="protein sequence ID" value="KAJ8630343.1"/>
    <property type="molecule type" value="Genomic_DNA"/>
</dbReference>
<sequence>MNPTFPNIEASTNTSMWYDTTFQAIPSQNQLLSTTYPSWNPIIPTSHSNIEVIAARREEIGERSGGGNNAMGLVPQYPLQMSSDIVVGAGEIEHMEERRNKEKTLIEAEKKLKRKIKNRESAARSRERKKAYTTQLEIDFEELKAENAMLKKLLKARCRSLRFEEMPFSSKEVACTKQLELEKKELQMKNTRLKKMVKVLKFRHHIRPKRSFSSAF</sequence>
<gene>
    <name evidence="1" type="ORF">MRB53_023666</name>
</gene>
<reference evidence="1 2" key="1">
    <citation type="journal article" date="2022" name="Hortic Res">
        <title>A haplotype resolved chromosomal level avocado genome allows analysis of novel avocado genes.</title>
        <authorList>
            <person name="Nath O."/>
            <person name="Fletcher S.J."/>
            <person name="Hayward A."/>
            <person name="Shaw L.M."/>
            <person name="Masouleh A.K."/>
            <person name="Furtado A."/>
            <person name="Henry R.J."/>
            <person name="Mitter N."/>
        </authorList>
    </citation>
    <scope>NUCLEOTIDE SEQUENCE [LARGE SCALE GENOMIC DNA]</scope>
    <source>
        <strain evidence="2">cv. Hass</strain>
    </source>
</reference>
<dbReference type="Proteomes" id="UP001234297">
    <property type="component" value="Chromosome 7"/>
</dbReference>
<keyword evidence="2" id="KW-1185">Reference proteome</keyword>
<proteinExistence type="predicted"/>
<comment type="caution">
    <text evidence="1">The sequence shown here is derived from an EMBL/GenBank/DDBJ whole genome shotgun (WGS) entry which is preliminary data.</text>
</comment>
<organism evidence="1 2">
    <name type="scientific">Persea americana</name>
    <name type="common">Avocado</name>
    <dbReference type="NCBI Taxonomy" id="3435"/>
    <lineage>
        <taxon>Eukaryota</taxon>
        <taxon>Viridiplantae</taxon>
        <taxon>Streptophyta</taxon>
        <taxon>Embryophyta</taxon>
        <taxon>Tracheophyta</taxon>
        <taxon>Spermatophyta</taxon>
        <taxon>Magnoliopsida</taxon>
        <taxon>Magnoliidae</taxon>
        <taxon>Laurales</taxon>
        <taxon>Lauraceae</taxon>
        <taxon>Persea</taxon>
    </lineage>
</organism>
<protein>
    <submittedName>
        <fullName evidence="1">Uncharacterized protein</fullName>
    </submittedName>
</protein>
<evidence type="ECO:0000313" key="2">
    <source>
        <dbReference type="Proteomes" id="UP001234297"/>
    </source>
</evidence>
<name>A0ACC2LBA4_PERAE</name>